<reference evidence="1 2" key="1">
    <citation type="submission" date="2019-01" db="EMBL/GenBank/DDBJ databases">
        <title>Genome Assembly of Collichthys lucidus.</title>
        <authorList>
            <person name="Cai M."/>
            <person name="Xiao S."/>
        </authorList>
    </citation>
    <scope>NUCLEOTIDE SEQUENCE [LARGE SCALE GENOMIC DNA]</scope>
    <source>
        <strain evidence="1">JT15FE1705JMU</strain>
        <tissue evidence="1">Muscle</tissue>
    </source>
</reference>
<dbReference type="EMBL" id="CM014085">
    <property type="protein sequence ID" value="TKS74961.1"/>
    <property type="molecule type" value="Genomic_DNA"/>
</dbReference>
<protein>
    <submittedName>
        <fullName evidence="1">Uncharacterized protein</fullName>
    </submittedName>
</protein>
<dbReference type="AlphaFoldDB" id="A0A4U5UKZ7"/>
<sequence>MVMRSTVSTVSSVSVRFLATAALFHLAQRLPSSSGTYDDMTTCDMYGELYKDTEQPNNQRPHR</sequence>
<organism evidence="1 2">
    <name type="scientific">Collichthys lucidus</name>
    <name type="common">Big head croaker</name>
    <name type="synonym">Sciaena lucida</name>
    <dbReference type="NCBI Taxonomy" id="240159"/>
    <lineage>
        <taxon>Eukaryota</taxon>
        <taxon>Metazoa</taxon>
        <taxon>Chordata</taxon>
        <taxon>Craniata</taxon>
        <taxon>Vertebrata</taxon>
        <taxon>Euteleostomi</taxon>
        <taxon>Actinopterygii</taxon>
        <taxon>Neopterygii</taxon>
        <taxon>Teleostei</taxon>
        <taxon>Neoteleostei</taxon>
        <taxon>Acanthomorphata</taxon>
        <taxon>Eupercaria</taxon>
        <taxon>Sciaenidae</taxon>
        <taxon>Collichthys</taxon>
    </lineage>
</organism>
<evidence type="ECO:0000313" key="2">
    <source>
        <dbReference type="Proteomes" id="UP000298787"/>
    </source>
</evidence>
<name>A0A4U5UKZ7_COLLU</name>
<accession>A0A4U5UKZ7</accession>
<keyword evidence="2" id="KW-1185">Reference proteome</keyword>
<evidence type="ECO:0000313" key="1">
    <source>
        <dbReference type="EMBL" id="TKS74961.1"/>
    </source>
</evidence>
<proteinExistence type="predicted"/>
<dbReference type="Proteomes" id="UP000298787">
    <property type="component" value="Chromosome 8"/>
</dbReference>
<gene>
    <name evidence="1" type="ORF">D9C73_009044</name>
</gene>